<dbReference type="Pfam" id="PF03478">
    <property type="entry name" value="Beta-prop_KIB1-4"/>
    <property type="match status" value="1"/>
</dbReference>
<sequence>MPWEPPSFAFWVFLELKWCGASHGWLVASDELSNLVLYHPFNFATIPLPPITDLECVKGVYDSDGSIVGYRYGKRHEYEPNQPGAQGLGTWFYQKVVLSCNPSRGGDYTAVAIHYYDGNWISFTRARESRWRLAAAPADRSDDRYADCVYHDGRFYTVTLHGVLEAWDLCGPQEPSKEVIINGDRRYRGIHTRFLVSTPCGGLLQIRTLERIRRPGKIEVEVLQVDVQECKLVSLSSSTALRDHAVFVGLNHSACLPVREFPELRPNCVYFTTPRLIHHDNFGLPGWRDEIRGLLVRGFDIVGGLFVGSANFESDASRPLELAGELRQRLFGERASHGMVGGCVDASTGDIRFLVSESEGSEVVEGQEVLWGDEPGRSLLEKGCLLRCELQLQLPLYLPSDETMSGIEARFSSLIESTAANLRGPHVSYLVEGPTATFDESHHSVILHGNNLNSVSQLPINTNTNKCSAKIVSCSEFLPTKRHDLSSIREWRQASGILCDKRVPQKLKGKFYRTAARPAMLYGAECWPTKRRHVQQLGVVEMRMLRWMCGHMRKDRVRNDDIRDRVGGAPIEEKLVQHCLRWFGHIQRRPPEAPVHSGRLKRAENVKRGRGRPNLTWEESVKRDLKDWSITKELALDRGAWKLAIHVPEP</sequence>
<dbReference type="AlphaFoldDB" id="M8AW65"/>
<dbReference type="EnsemblPlants" id="EMT05664">
    <property type="protein sequence ID" value="EMT05664"/>
    <property type="gene ID" value="F775_16727"/>
</dbReference>
<dbReference type="PANTHER" id="PTHR46238">
    <property type="entry name" value="REVERSE TRANSCRIPTASE DOMAIN-CONTAINING PROTEIN"/>
    <property type="match status" value="1"/>
</dbReference>
<evidence type="ECO:0000313" key="2">
    <source>
        <dbReference type="EnsemblPlants" id="EMT05664"/>
    </source>
</evidence>
<evidence type="ECO:0000259" key="1">
    <source>
        <dbReference type="Pfam" id="PF03478"/>
    </source>
</evidence>
<protein>
    <recommendedName>
        <fullName evidence="1">KIB1-4 beta-propeller domain-containing protein</fullName>
    </recommendedName>
</protein>
<name>M8AW65_AEGTA</name>
<reference evidence="2" key="1">
    <citation type="submission" date="2015-06" db="UniProtKB">
        <authorList>
            <consortium name="EnsemblPlants"/>
        </authorList>
    </citation>
    <scope>IDENTIFICATION</scope>
</reference>
<accession>M8AW65</accession>
<organism evidence="2">
    <name type="scientific">Aegilops tauschii</name>
    <name type="common">Tausch's goatgrass</name>
    <name type="synonym">Aegilops squarrosa</name>
    <dbReference type="NCBI Taxonomy" id="37682"/>
    <lineage>
        <taxon>Eukaryota</taxon>
        <taxon>Viridiplantae</taxon>
        <taxon>Streptophyta</taxon>
        <taxon>Embryophyta</taxon>
        <taxon>Tracheophyta</taxon>
        <taxon>Spermatophyta</taxon>
        <taxon>Magnoliopsida</taxon>
        <taxon>Liliopsida</taxon>
        <taxon>Poales</taxon>
        <taxon>Poaceae</taxon>
        <taxon>BOP clade</taxon>
        <taxon>Pooideae</taxon>
        <taxon>Triticodae</taxon>
        <taxon>Triticeae</taxon>
        <taxon>Triticinae</taxon>
        <taxon>Aegilops</taxon>
    </lineage>
</organism>
<feature type="domain" description="KIB1-4 beta-propeller" evidence="1">
    <location>
        <begin position="16"/>
        <end position="280"/>
    </location>
</feature>
<dbReference type="ExpressionAtlas" id="M8AW65">
    <property type="expression patterns" value="baseline"/>
</dbReference>
<dbReference type="InterPro" id="IPR005174">
    <property type="entry name" value="KIB1-4_b-propeller"/>
</dbReference>
<dbReference type="PANTHER" id="PTHR46238:SF11">
    <property type="entry name" value="AGAMOUS-LIKE MADS-BOX PROTEIN AGL16"/>
    <property type="match status" value="1"/>
</dbReference>
<proteinExistence type="predicted"/>